<keyword evidence="6" id="KW-1185">Reference proteome</keyword>
<dbReference type="Gene3D" id="3.30.70.330">
    <property type="match status" value="1"/>
</dbReference>
<feature type="compositionally biased region" description="Polar residues" evidence="3">
    <location>
        <begin position="39"/>
        <end position="48"/>
    </location>
</feature>
<dbReference type="GO" id="GO:1904868">
    <property type="term" value="P:telomerase catalytic core complex assembly"/>
    <property type="evidence" value="ECO:0007669"/>
    <property type="project" value="InterPro"/>
</dbReference>
<feature type="region of interest" description="Disordered" evidence="3">
    <location>
        <begin position="312"/>
        <end position="337"/>
    </location>
</feature>
<accession>A0A8H4QZV4</accession>
<gene>
    <name evidence="5" type="ORF">D9613_004846</name>
</gene>
<evidence type="ECO:0000256" key="3">
    <source>
        <dbReference type="SAM" id="MobiDB-lite"/>
    </source>
</evidence>
<dbReference type="InterPro" id="IPR014886">
    <property type="entry name" value="La_xRRM"/>
</dbReference>
<evidence type="ECO:0000313" key="5">
    <source>
        <dbReference type="EMBL" id="KAF4619705.1"/>
    </source>
</evidence>
<evidence type="ECO:0000256" key="2">
    <source>
        <dbReference type="PROSITE-ProRule" id="PRU01288"/>
    </source>
</evidence>
<dbReference type="Pfam" id="PF19977">
    <property type="entry name" value="xRRM"/>
    <property type="match status" value="1"/>
</dbReference>
<comment type="caution">
    <text evidence="5">The sequence shown here is derived from an EMBL/GenBank/DDBJ whole genome shotgun (WGS) entry which is preliminary data.</text>
</comment>
<dbReference type="InterPro" id="IPR012677">
    <property type="entry name" value="Nucleotide-bd_a/b_plait_sf"/>
</dbReference>
<dbReference type="AlphaFoldDB" id="A0A8H4QZV4"/>
<dbReference type="GO" id="GO:0070034">
    <property type="term" value="F:telomerase RNA binding"/>
    <property type="evidence" value="ECO:0007669"/>
    <property type="project" value="InterPro"/>
</dbReference>
<feature type="compositionally biased region" description="Basic and acidic residues" evidence="3">
    <location>
        <begin position="312"/>
        <end position="327"/>
    </location>
</feature>
<feature type="region of interest" description="Disordered" evidence="3">
    <location>
        <begin position="31"/>
        <end position="50"/>
    </location>
</feature>
<dbReference type="PROSITE" id="PS51939">
    <property type="entry name" value="XRRM"/>
    <property type="match status" value="1"/>
</dbReference>
<feature type="region of interest" description="Disordered" evidence="3">
    <location>
        <begin position="544"/>
        <end position="575"/>
    </location>
</feature>
<dbReference type="InterPro" id="IPR045537">
    <property type="entry name" value="Lar7_xRRM"/>
</dbReference>
<name>A0A8H4QZV4_9AGAR</name>
<proteinExistence type="predicted"/>
<evidence type="ECO:0000313" key="6">
    <source>
        <dbReference type="Proteomes" id="UP000521872"/>
    </source>
</evidence>
<keyword evidence="1 2" id="KW-0694">RNA-binding</keyword>
<feature type="compositionally biased region" description="Basic and acidic residues" evidence="3">
    <location>
        <begin position="394"/>
        <end position="409"/>
    </location>
</feature>
<reference evidence="5 6" key="1">
    <citation type="submission" date="2019-12" db="EMBL/GenBank/DDBJ databases">
        <authorList>
            <person name="Floudas D."/>
            <person name="Bentzer J."/>
            <person name="Ahren D."/>
            <person name="Johansson T."/>
            <person name="Persson P."/>
            <person name="Tunlid A."/>
        </authorList>
    </citation>
    <scope>NUCLEOTIDE SEQUENCE [LARGE SCALE GENOMIC DNA]</scope>
    <source>
        <strain evidence="5 6">CBS 102.39</strain>
    </source>
</reference>
<feature type="region of interest" description="Disordered" evidence="3">
    <location>
        <begin position="384"/>
        <end position="414"/>
    </location>
</feature>
<dbReference type="GO" id="GO:1990904">
    <property type="term" value="C:ribonucleoprotein complex"/>
    <property type="evidence" value="ECO:0007669"/>
    <property type="project" value="UniProtKB-UniRule"/>
</dbReference>
<dbReference type="Proteomes" id="UP000521872">
    <property type="component" value="Unassembled WGS sequence"/>
</dbReference>
<sequence>MLWNKLKETVNILLITMSFDFIPRSVKRRKLGNPKLAPSTHQVSTSVESHPIPAGALVASGQTLSHEEDSKGFTKRNFPDDNDGDGQTNQQDVPPKSQSIYDLDDLAALLWLALSDYAFWADPDLRRRIDTAGHEQEVGQSATGYVPLSYLLKHSPVMLQAASASSYVKPPETAFVKAIRSHASNCLDVRMIVPDSKSSSHWSSKLLSGYEVRRKDKDEAIGRNGKSDWEDLTLYVENIPIQHRTLPSIARFISSLLDSEQDDCTRVQSISFPRHHNDQPDSYPSIKGFAIVTLSRKSDVQLLLEEWPWDSSVERGKGSTKPHKDQNRQSPDQVDARKSGFRCLTKSRWEELKVEYLLYRQQLIEELAAEDEVQPILLPPPSSGPCLSVVKSDTATRPEERQAKPEESRLTNNIHAGSPFPSGCLVFVRHVHPETNKTTLRTLFSQAWDKESSQDAEKLNYMDYSKGLDSCYIRLSSPSHADHLVQYFIEHPTLQTSGLDAFGTPSSGGTANNHLVPELVTGKREELYWQKVPEKIRKQAVDKALKTMQSTGSHAKGSISAGDQGKADGRRERKK</sequence>
<feature type="compositionally biased region" description="Basic and acidic residues" evidence="3">
    <location>
        <begin position="565"/>
        <end position="575"/>
    </location>
</feature>
<dbReference type="EMBL" id="JAACJL010000016">
    <property type="protein sequence ID" value="KAF4619705.1"/>
    <property type="molecule type" value="Genomic_DNA"/>
</dbReference>
<feature type="region of interest" description="Disordered" evidence="3">
    <location>
        <begin position="63"/>
        <end position="98"/>
    </location>
</feature>
<feature type="domain" description="XRRM" evidence="4">
    <location>
        <begin position="419"/>
        <end position="575"/>
    </location>
</feature>
<evidence type="ECO:0000256" key="1">
    <source>
        <dbReference type="ARBA" id="ARBA00022884"/>
    </source>
</evidence>
<protein>
    <recommendedName>
        <fullName evidence="4">XRRM domain-containing protein</fullName>
    </recommendedName>
</protein>
<organism evidence="5 6">
    <name type="scientific">Agrocybe pediades</name>
    <dbReference type="NCBI Taxonomy" id="84607"/>
    <lineage>
        <taxon>Eukaryota</taxon>
        <taxon>Fungi</taxon>
        <taxon>Dikarya</taxon>
        <taxon>Basidiomycota</taxon>
        <taxon>Agaricomycotina</taxon>
        <taxon>Agaricomycetes</taxon>
        <taxon>Agaricomycetidae</taxon>
        <taxon>Agaricales</taxon>
        <taxon>Agaricineae</taxon>
        <taxon>Strophariaceae</taxon>
        <taxon>Agrocybe</taxon>
    </lineage>
</organism>
<evidence type="ECO:0000259" key="4">
    <source>
        <dbReference type="PROSITE" id="PS51939"/>
    </source>
</evidence>